<dbReference type="Gene3D" id="2.40.50.100">
    <property type="match status" value="1"/>
</dbReference>
<keyword evidence="3 4" id="KW-0175">Coiled coil</keyword>
<dbReference type="Pfam" id="PF25917">
    <property type="entry name" value="BSH_RND"/>
    <property type="match status" value="1"/>
</dbReference>
<feature type="coiled-coil region" evidence="4">
    <location>
        <begin position="128"/>
        <end position="155"/>
    </location>
</feature>
<dbReference type="Proteomes" id="UP001431776">
    <property type="component" value="Unassembled WGS sequence"/>
</dbReference>
<evidence type="ECO:0000256" key="4">
    <source>
        <dbReference type="SAM" id="Coils"/>
    </source>
</evidence>
<gene>
    <name evidence="8" type="ORF">QJ522_06455</name>
</gene>
<evidence type="ECO:0000313" key="9">
    <source>
        <dbReference type="Proteomes" id="UP001431776"/>
    </source>
</evidence>
<feature type="domain" description="CusB-like beta-barrel" evidence="7">
    <location>
        <begin position="250"/>
        <end position="323"/>
    </location>
</feature>
<feature type="domain" description="Multidrug resistance protein MdtA-like barrel-sandwich hybrid" evidence="6">
    <location>
        <begin position="80"/>
        <end position="237"/>
    </location>
</feature>
<comment type="similarity">
    <text evidence="2">Belongs to the membrane fusion protein (MFP) (TC 8.A.1) family.</text>
</comment>
<dbReference type="Gene3D" id="1.10.287.470">
    <property type="entry name" value="Helix hairpin bin"/>
    <property type="match status" value="1"/>
</dbReference>
<dbReference type="GO" id="GO:0022857">
    <property type="term" value="F:transmembrane transporter activity"/>
    <property type="evidence" value="ECO:0007669"/>
    <property type="project" value="InterPro"/>
</dbReference>
<evidence type="ECO:0000256" key="2">
    <source>
        <dbReference type="ARBA" id="ARBA00009477"/>
    </source>
</evidence>
<dbReference type="InterPro" id="IPR058792">
    <property type="entry name" value="Beta-barrel_RND_2"/>
</dbReference>
<organism evidence="8 9">
    <name type="scientific">Anaerobaca lacustris</name>
    <dbReference type="NCBI Taxonomy" id="3044600"/>
    <lineage>
        <taxon>Bacteria</taxon>
        <taxon>Pseudomonadati</taxon>
        <taxon>Planctomycetota</taxon>
        <taxon>Phycisphaerae</taxon>
        <taxon>Sedimentisphaerales</taxon>
        <taxon>Anaerobacaceae</taxon>
        <taxon>Anaerobaca</taxon>
    </lineage>
</organism>
<reference evidence="8" key="1">
    <citation type="submission" date="2023-05" db="EMBL/GenBank/DDBJ databases">
        <title>Anaerotaeda fermentans gen. nov., sp. nov., a novel anaerobic planctomycete of the new family within the order Sedimentisphaerales isolated from Taman Peninsula, Russia.</title>
        <authorList>
            <person name="Khomyakova M.A."/>
            <person name="Merkel A.Y."/>
            <person name="Slobodkin A.I."/>
        </authorList>
    </citation>
    <scope>NUCLEOTIDE SEQUENCE</scope>
    <source>
        <strain evidence="8">M17dextr</strain>
    </source>
</reference>
<dbReference type="PANTHER" id="PTHR32347:SF14">
    <property type="entry name" value="EFFLUX SYSTEM COMPONENT YKNX-RELATED"/>
    <property type="match status" value="1"/>
</dbReference>
<dbReference type="NCBIfam" id="TIGR01730">
    <property type="entry name" value="RND_mfp"/>
    <property type="match status" value="1"/>
</dbReference>
<evidence type="ECO:0000259" key="6">
    <source>
        <dbReference type="Pfam" id="PF25917"/>
    </source>
</evidence>
<keyword evidence="5" id="KW-0812">Transmembrane</keyword>
<keyword evidence="5" id="KW-0472">Membrane</keyword>
<name>A0AAW6TWN2_9BACT</name>
<evidence type="ECO:0000259" key="7">
    <source>
        <dbReference type="Pfam" id="PF25954"/>
    </source>
</evidence>
<keyword evidence="5" id="KW-1133">Transmembrane helix</keyword>
<dbReference type="Gene3D" id="2.40.30.170">
    <property type="match status" value="1"/>
</dbReference>
<protein>
    <submittedName>
        <fullName evidence="8">Efflux RND transporter periplasmic adaptor subunit</fullName>
    </submittedName>
</protein>
<dbReference type="RefSeq" id="WP_349244089.1">
    <property type="nucleotide sequence ID" value="NZ_JASCXX010000006.1"/>
</dbReference>
<comment type="subcellular location">
    <subcellularLocation>
        <location evidence="1">Cell envelope</location>
    </subcellularLocation>
</comment>
<sequence length="424" mass="45489">MSAKSHAPSDIAKTLGVDHTAKRGRHLKRWVIIILLAVAALAFLAMRKGSGQTMQYETQQARRGDLVVLVTATGTLEPTNQVEVGSEISGIAKSVEADYNDEVKVGHVLARLDTSKLDAQETQHKAALEAAKARVLQAQATLRETTNKLAQLQRVRELSDGKVPSQTELDAAEAAFERAKADDANVKAAVAQAQATLEATQTDIAKAVIRSPINGVVLTRSIEPGQTVAAAFQAPVLFTLAEDLTQMELRVNVDEADIGQVKEGQDAEFTVAAYLDRIFQARIVQTRFGPKTVDGVVTYETVLKVDNADLSLRPGMTATANITVQQVADALLIPNSALRFSPPVQEQTRRRGLAMLLPGPPRQASSGEIVDTSKRQQTVWVLQDGRPVAVPVTIGASDGIMTQIVSGEIQPDTPLIVDTMSAGR</sequence>
<dbReference type="GO" id="GO:0016020">
    <property type="term" value="C:membrane"/>
    <property type="evidence" value="ECO:0007669"/>
    <property type="project" value="InterPro"/>
</dbReference>
<keyword evidence="9" id="KW-1185">Reference proteome</keyword>
<dbReference type="Pfam" id="PF25954">
    <property type="entry name" value="Beta-barrel_RND_2"/>
    <property type="match status" value="1"/>
</dbReference>
<dbReference type="PANTHER" id="PTHR32347">
    <property type="entry name" value="EFFLUX SYSTEM COMPONENT YKNX-RELATED"/>
    <property type="match status" value="1"/>
</dbReference>
<dbReference type="EMBL" id="JASCXX010000006">
    <property type="protein sequence ID" value="MDI6448679.1"/>
    <property type="molecule type" value="Genomic_DNA"/>
</dbReference>
<dbReference type="GO" id="GO:0030313">
    <property type="term" value="C:cell envelope"/>
    <property type="evidence" value="ECO:0007669"/>
    <property type="project" value="UniProtKB-SubCell"/>
</dbReference>
<dbReference type="InterPro" id="IPR006143">
    <property type="entry name" value="RND_pump_MFP"/>
</dbReference>
<dbReference type="InterPro" id="IPR050465">
    <property type="entry name" value="UPF0194_transport"/>
</dbReference>
<evidence type="ECO:0000256" key="1">
    <source>
        <dbReference type="ARBA" id="ARBA00004196"/>
    </source>
</evidence>
<evidence type="ECO:0000313" key="8">
    <source>
        <dbReference type="EMBL" id="MDI6448679.1"/>
    </source>
</evidence>
<dbReference type="AlphaFoldDB" id="A0AAW6TWN2"/>
<accession>A0AAW6TWN2</accession>
<evidence type="ECO:0000256" key="5">
    <source>
        <dbReference type="SAM" id="Phobius"/>
    </source>
</evidence>
<proteinExistence type="inferred from homology"/>
<evidence type="ECO:0000256" key="3">
    <source>
        <dbReference type="ARBA" id="ARBA00023054"/>
    </source>
</evidence>
<dbReference type="SUPFAM" id="SSF111369">
    <property type="entry name" value="HlyD-like secretion proteins"/>
    <property type="match status" value="1"/>
</dbReference>
<dbReference type="InterPro" id="IPR058625">
    <property type="entry name" value="MdtA-like_BSH"/>
</dbReference>
<comment type="caution">
    <text evidence="8">The sequence shown here is derived from an EMBL/GenBank/DDBJ whole genome shotgun (WGS) entry which is preliminary data.</text>
</comment>
<feature type="transmembrane region" description="Helical" evidence="5">
    <location>
        <begin position="30"/>
        <end position="46"/>
    </location>
</feature>